<comment type="subcellular location">
    <subcellularLocation>
        <location evidence="1">Membrane</location>
        <topology evidence="1">Multi-pass membrane protein</topology>
    </subcellularLocation>
</comment>
<dbReference type="CDD" id="cd13965">
    <property type="entry name" value="PT_UbiA_3"/>
    <property type="match status" value="1"/>
</dbReference>
<accession>A0A2J5HXU7</accession>
<dbReference type="PANTHER" id="PTHR42723:SF1">
    <property type="entry name" value="CHLOROPHYLL SYNTHASE, CHLOROPLASTIC"/>
    <property type="match status" value="1"/>
</dbReference>
<evidence type="ECO:0000256" key="1">
    <source>
        <dbReference type="ARBA" id="ARBA00004141"/>
    </source>
</evidence>
<dbReference type="AlphaFoldDB" id="A0A2J5HXU7"/>
<dbReference type="GO" id="GO:0016765">
    <property type="term" value="F:transferase activity, transferring alkyl or aryl (other than methyl) groups"/>
    <property type="evidence" value="ECO:0007669"/>
    <property type="project" value="InterPro"/>
</dbReference>
<evidence type="ECO:0000313" key="7">
    <source>
        <dbReference type="Proteomes" id="UP000235023"/>
    </source>
</evidence>
<dbReference type="GO" id="GO:0016020">
    <property type="term" value="C:membrane"/>
    <property type="evidence" value="ECO:0007669"/>
    <property type="project" value="UniProtKB-SubCell"/>
</dbReference>
<dbReference type="Proteomes" id="UP000235023">
    <property type="component" value="Unassembled WGS sequence"/>
</dbReference>
<keyword evidence="4 5" id="KW-0472">Membrane</keyword>
<dbReference type="OrthoDB" id="434972at2759"/>
<feature type="transmembrane region" description="Helical" evidence="5">
    <location>
        <begin position="253"/>
        <end position="270"/>
    </location>
</feature>
<evidence type="ECO:0000313" key="6">
    <source>
        <dbReference type="EMBL" id="PLN82240.1"/>
    </source>
</evidence>
<dbReference type="InterPro" id="IPR050475">
    <property type="entry name" value="Prenyltransferase_related"/>
</dbReference>
<evidence type="ECO:0008006" key="8">
    <source>
        <dbReference type="Google" id="ProtNLM"/>
    </source>
</evidence>
<evidence type="ECO:0000256" key="5">
    <source>
        <dbReference type="SAM" id="Phobius"/>
    </source>
</evidence>
<dbReference type="EMBL" id="KZ559528">
    <property type="protein sequence ID" value="PLN82240.1"/>
    <property type="molecule type" value="Genomic_DNA"/>
</dbReference>
<protein>
    <recommendedName>
        <fullName evidence="8">UbiA prenyltransferase family-domain-containing protein</fullName>
    </recommendedName>
</protein>
<evidence type="ECO:0000256" key="4">
    <source>
        <dbReference type="ARBA" id="ARBA00023136"/>
    </source>
</evidence>
<evidence type="ECO:0000256" key="2">
    <source>
        <dbReference type="ARBA" id="ARBA00022692"/>
    </source>
</evidence>
<proteinExistence type="predicted"/>
<dbReference type="InterPro" id="IPR000537">
    <property type="entry name" value="UbiA_prenyltransferase"/>
</dbReference>
<sequence>MTTILHTTLHSIHTLYLFIASDLKTIIIPSTIFGLANSLATQSYNLPLPLTPPPTRALQALTWTILTLIPFTISNQLSPSAVAEDTLNKPWRPLPQKRLTRTQAKTTMLTFYVLSQTHALLTRTGHRQSLAMIPFGTFYNHLGGADHHPLTRNLTNAAGYLCFTTGAMEVALGRPLPLTRLPPRLTAWLLLLAAVVSSTVHLQDLYDQEGDRLRARRTLPLVIGDPAARWAAALPMLIWGIVCPAFWRVGPSLTIVCVGLAWIVAARVLLVRSVSGDRVTFRCWNCWVVLVYLLPVWGG</sequence>
<reference evidence="7" key="1">
    <citation type="submission" date="2017-12" db="EMBL/GenBank/DDBJ databases">
        <authorList>
            <consortium name="DOE Joint Genome Institute"/>
            <person name="Mondo S.J."/>
            <person name="Kjaerbolling I."/>
            <person name="Vesth T.C."/>
            <person name="Frisvad J.C."/>
            <person name="Nybo J.L."/>
            <person name="Theobald S."/>
            <person name="Kuo A."/>
            <person name="Bowyer P."/>
            <person name="Matsuda Y."/>
            <person name="Lyhne E.K."/>
            <person name="Kogle M.E."/>
            <person name="Clum A."/>
            <person name="Lipzen A."/>
            <person name="Salamov A."/>
            <person name="Ngan C.Y."/>
            <person name="Daum C."/>
            <person name="Chiniquy J."/>
            <person name="Barry K."/>
            <person name="LaButti K."/>
            <person name="Haridas S."/>
            <person name="Simmons B.A."/>
            <person name="Magnuson J.K."/>
            <person name="Mortensen U.H."/>
            <person name="Larsen T.O."/>
            <person name="Grigoriev I.V."/>
            <person name="Baker S.E."/>
            <person name="Andersen M.R."/>
            <person name="Nordberg H.P."/>
            <person name="Cantor M.N."/>
            <person name="Hua S.X."/>
        </authorList>
    </citation>
    <scope>NUCLEOTIDE SEQUENCE [LARGE SCALE GENOMIC DNA]</scope>
    <source>
        <strain evidence="7">IBT 19404</strain>
    </source>
</reference>
<organism evidence="6 7">
    <name type="scientific">Aspergillus taichungensis</name>
    <dbReference type="NCBI Taxonomy" id="482145"/>
    <lineage>
        <taxon>Eukaryota</taxon>
        <taxon>Fungi</taxon>
        <taxon>Dikarya</taxon>
        <taxon>Ascomycota</taxon>
        <taxon>Pezizomycotina</taxon>
        <taxon>Eurotiomycetes</taxon>
        <taxon>Eurotiomycetidae</taxon>
        <taxon>Eurotiales</taxon>
        <taxon>Aspergillaceae</taxon>
        <taxon>Aspergillus</taxon>
        <taxon>Aspergillus subgen. Circumdati</taxon>
    </lineage>
</organism>
<feature type="transmembrane region" description="Helical" evidence="5">
    <location>
        <begin position="279"/>
        <end position="298"/>
    </location>
</feature>
<keyword evidence="2 5" id="KW-0812">Transmembrane</keyword>
<evidence type="ECO:0000256" key="3">
    <source>
        <dbReference type="ARBA" id="ARBA00022989"/>
    </source>
</evidence>
<keyword evidence="7" id="KW-1185">Reference proteome</keyword>
<dbReference type="Pfam" id="PF01040">
    <property type="entry name" value="UbiA"/>
    <property type="match status" value="1"/>
</dbReference>
<dbReference type="PANTHER" id="PTHR42723">
    <property type="entry name" value="CHLOROPHYLL SYNTHASE"/>
    <property type="match status" value="1"/>
</dbReference>
<gene>
    <name evidence="6" type="ORF">BDW42DRAFT_193077</name>
</gene>
<keyword evidence="3 5" id="KW-1133">Transmembrane helix</keyword>
<name>A0A2J5HXU7_9EURO</name>